<reference evidence="2 3" key="1">
    <citation type="submission" date="2014-04" db="EMBL/GenBank/DDBJ databases">
        <authorList>
            <consortium name="DOE Joint Genome Institute"/>
            <person name="Kuo A."/>
            <person name="Girlanda M."/>
            <person name="Perotto S."/>
            <person name="Kohler A."/>
            <person name="Nagy L.G."/>
            <person name="Floudas D."/>
            <person name="Copeland A."/>
            <person name="Barry K.W."/>
            <person name="Cichocki N."/>
            <person name="Veneault-Fourrey C."/>
            <person name="LaButti K."/>
            <person name="Lindquist E.A."/>
            <person name="Lipzen A."/>
            <person name="Lundell T."/>
            <person name="Morin E."/>
            <person name="Murat C."/>
            <person name="Sun H."/>
            <person name="Tunlid A."/>
            <person name="Henrissat B."/>
            <person name="Grigoriev I.V."/>
            <person name="Hibbett D.S."/>
            <person name="Martin F."/>
            <person name="Nordberg H.P."/>
            <person name="Cantor M.N."/>
            <person name="Hua S.X."/>
        </authorList>
    </citation>
    <scope>NUCLEOTIDE SEQUENCE [LARGE SCALE GENOMIC DNA]</scope>
    <source>
        <strain evidence="2 3">MUT 4182</strain>
    </source>
</reference>
<feature type="region of interest" description="Disordered" evidence="1">
    <location>
        <begin position="142"/>
        <end position="178"/>
    </location>
</feature>
<accession>A0A0C3K1W4</accession>
<proteinExistence type="predicted"/>
<dbReference type="AlphaFoldDB" id="A0A0C3K1W4"/>
<sequence>MASYLETKLCYRLVLFRYMDGTAANCLSLPEGNRLCCNCALARSESQKTKRTLPAPHEVGQVISCMAVAASVTPFTQLLNYMTRWVERMSGGCAKCYLEGHAPKARHLYGAFNCPTGAYDTSQMNRYTIEFKPTWHTRAPSMNLGLSRPKLSSSPASLPKGEISGPQLSSASLCRLSP</sequence>
<gene>
    <name evidence="2" type="ORF">M407DRAFT_35041</name>
</gene>
<dbReference type="EMBL" id="KN824129">
    <property type="protein sequence ID" value="KIO15393.1"/>
    <property type="molecule type" value="Genomic_DNA"/>
</dbReference>
<evidence type="ECO:0000313" key="2">
    <source>
        <dbReference type="EMBL" id="KIO15393.1"/>
    </source>
</evidence>
<reference evidence="3" key="2">
    <citation type="submission" date="2015-01" db="EMBL/GenBank/DDBJ databases">
        <title>Evolutionary Origins and Diversification of the Mycorrhizal Mutualists.</title>
        <authorList>
            <consortium name="DOE Joint Genome Institute"/>
            <consortium name="Mycorrhizal Genomics Consortium"/>
            <person name="Kohler A."/>
            <person name="Kuo A."/>
            <person name="Nagy L.G."/>
            <person name="Floudas D."/>
            <person name="Copeland A."/>
            <person name="Barry K.W."/>
            <person name="Cichocki N."/>
            <person name="Veneault-Fourrey C."/>
            <person name="LaButti K."/>
            <person name="Lindquist E.A."/>
            <person name="Lipzen A."/>
            <person name="Lundell T."/>
            <person name="Morin E."/>
            <person name="Murat C."/>
            <person name="Riley R."/>
            <person name="Ohm R."/>
            <person name="Sun H."/>
            <person name="Tunlid A."/>
            <person name="Henrissat B."/>
            <person name="Grigoriev I.V."/>
            <person name="Hibbett D.S."/>
            <person name="Martin F."/>
        </authorList>
    </citation>
    <scope>NUCLEOTIDE SEQUENCE [LARGE SCALE GENOMIC DNA]</scope>
    <source>
        <strain evidence="3">MUT 4182</strain>
    </source>
</reference>
<keyword evidence="3" id="KW-1185">Reference proteome</keyword>
<evidence type="ECO:0000256" key="1">
    <source>
        <dbReference type="SAM" id="MobiDB-lite"/>
    </source>
</evidence>
<protein>
    <submittedName>
        <fullName evidence="2">Uncharacterized protein</fullName>
    </submittedName>
</protein>
<name>A0A0C3K1W4_9AGAM</name>
<dbReference type="HOGENOM" id="CLU_1511691_0_0_1"/>
<organism evidence="2 3">
    <name type="scientific">Tulasnella calospora MUT 4182</name>
    <dbReference type="NCBI Taxonomy" id="1051891"/>
    <lineage>
        <taxon>Eukaryota</taxon>
        <taxon>Fungi</taxon>
        <taxon>Dikarya</taxon>
        <taxon>Basidiomycota</taxon>
        <taxon>Agaricomycotina</taxon>
        <taxon>Agaricomycetes</taxon>
        <taxon>Cantharellales</taxon>
        <taxon>Tulasnellaceae</taxon>
        <taxon>Tulasnella</taxon>
    </lineage>
</organism>
<dbReference type="Proteomes" id="UP000054248">
    <property type="component" value="Unassembled WGS sequence"/>
</dbReference>
<feature type="compositionally biased region" description="Low complexity" evidence="1">
    <location>
        <begin position="146"/>
        <end position="159"/>
    </location>
</feature>
<evidence type="ECO:0000313" key="3">
    <source>
        <dbReference type="Proteomes" id="UP000054248"/>
    </source>
</evidence>